<sequence length="347" mass="34392">MSKRRAASLPGGMLVLGLLAGGLLLPAGFAAAQDVRPGPASGADGRFSLQCDFGQTLVGIRGQAGEFIDRIGGLCAGRTGTVAETGARGGTGGGGFEIRCATGAAVTGLVGTRGTYVDSLSLECRPMRNAQPAGEAAFTASVGGRGGQPFGPLRCPAGQVAIGLKGRAGTFVDELEPDCAPARPAGAAAAVWVSPAAGGKQGNDIKLACGADEVLVGTATRNGNWLDAIAALCVRVTDDGNWAGEPRSTDHAGGAGGVALTRSCPRGQAVAGISGRSSNVVNQLVSECRPLVSAKAVQGPSQKLESVGGTGGDPFGPYPCPGNLPATGLKVGAGIYVDRVQVVCGRE</sequence>
<evidence type="ECO:0000313" key="1">
    <source>
        <dbReference type="EMBL" id="AWK88491.1"/>
    </source>
</evidence>
<evidence type="ECO:0008006" key="3">
    <source>
        <dbReference type="Google" id="ProtNLM"/>
    </source>
</evidence>
<dbReference type="RefSeq" id="WP_109330826.1">
    <property type="nucleotide sequence ID" value="NZ_CP029354.1"/>
</dbReference>
<dbReference type="OrthoDB" id="7821947at2"/>
<dbReference type="InterPro" id="IPR036404">
    <property type="entry name" value="Jacalin-like_lectin_dom_sf"/>
</dbReference>
<dbReference type="EMBL" id="CP029354">
    <property type="protein sequence ID" value="AWK88491.1"/>
    <property type="molecule type" value="Genomic_DNA"/>
</dbReference>
<keyword evidence="2" id="KW-1185">Reference proteome</keyword>
<accession>A0A2S2CVG8</accession>
<dbReference type="Gene3D" id="2.100.10.30">
    <property type="entry name" value="Jacalin-like lectin domain"/>
    <property type="match status" value="2"/>
</dbReference>
<dbReference type="Proteomes" id="UP000245629">
    <property type="component" value="Chromosome 3"/>
</dbReference>
<organism evidence="1 2">
    <name type="scientific">Azospirillum thermophilum</name>
    <dbReference type="NCBI Taxonomy" id="2202148"/>
    <lineage>
        <taxon>Bacteria</taxon>
        <taxon>Pseudomonadati</taxon>
        <taxon>Pseudomonadota</taxon>
        <taxon>Alphaproteobacteria</taxon>
        <taxon>Rhodospirillales</taxon>
        <taxon>Azospirillaceae</taxon>
        <taxon>Azospirillum</taxon>
    </lineage>
</organism>
<dbReference type="AlphaFoldDB" id="A0A2S2CVG8"/>
<name>A0A2S2CVG8_9PROT</name>
<protein>
    <recommendedName>
        <fullName evidence="3">Jacalin-type lectin domain-containing protein</fullName>
    </recommendedName>
</protein>
<proteinExistence type="predicted"/>
<dbReference type="KEGG" id="azz:DEW08_20730"/>
<reference evidence="2" key="1">
    <citation type="submission" date="2018-05" db="EMBL/GenBank/DDBJ databases">
        <title>Azospirillum thermophila sp. nov., a novel isolated from hot spring.</title>
        <authorList>
            <person name="Zhao Z."/>
        </authorList>
    </citation>
    <scope>NUCLEOTIDE SEQUENCE [LARGE SCALE GENOMIC DNA]</scope>
    <source>
        <strain evidence="2">CFH 70021</strain>
    </source>
</reference>
<evidence type="ECO:0000313" key="2">
    <source>
        <dbReference type="Proteomes" id="UP000245629"/>
    </source>
</evidence>
<gene>
    <name evidence="1" type="ORF">DEW08_20730</name>
</gene>